<proteinExistence type="predicted"/>
<gene>
    <name evidence="2" type="ORF">PLEPLA_LOCUS24511</name>
</gene>
<evidence type="ECO:0000313" key="2">
    <source>
        <dbReference type="EMBL" id="CAB1436478.1"/>
    </source>
</evidence>
<feature type="region of interest" description="Disordered" evidence="1">
    <location>
        <begin position="203"/>
        <end position="222"/>
    </location>
</feature>
<dbReference type="AlphaFoldDB" id="A0A9N7YTF7"/>
<keyword evidence="3" id="KW-1185">Reference proteome</keyword>
<feature type="region of interest" description="Disordered" evidence="1">
    <location>
        <begin position="72"/>
        <end position="111"/>
    </location>
</feature>
<evidence type="ECO:0000256" key="1">
    <source>
        <dbReference type="SAM" id="MobiDB-lite"/>
    </source>
</evidence>
<evidence type="ECO:0000313" key="3">
    <source>
        <dbReference type="Proteomes" id="UP001153269"/>
    </source>
</evidence>
<dbReference type="Proteomes" id="UP001153269">
    <property type="component" value="Unassembled WGS sequence"/>
</dbReference>
<organism evidence="2 3">
    <name type="scientific">Pleuronectes platessa</name>
    <name type="common">European plaice</name>
    <dbReference type="NCBI Taxonomy" id="8262"/>
    <lineage>
        <taxon>Eukaryota</taxon>
        <taxon>Metazoa</taxon>
        <taxon>Chordata</taxon>
        <taxon>Craniata</taxon>
        <taxon>Vertebrata</taxon>
        <taxon>Euteleostomi</taxon>
        <taxon>Actinopterygii</taxon>
        <taxon>Neopterygii</taxon>
        <taxon>Teleostei</taxon>
        <taxon>Neoteleostei</taxon>
        <taxon>Acanthomorphata</taxon>
        <taxon>Carangaria</taxon>
        <taxon>Pleuronectiformes</taxon>
        <taxon>Pleuronectoidei</taxon>
        <taxon>Pleuronectidae</taxon>
        <taxon>Pleuronectes</taxon>
    </lineage>
</organism>
<accession>A0A9N7YTF7</accession>
<reference evidence="2" key="1">
    <citation type="submission" date="2020-03" db="EMBL/GenBank/DDBJ databases">
        <authorList>
            <person name="Weist P."/>
        </authorList>
    </citation>
    <scope>NUCLEOTIDE SEQUENCE</scope>
</reference>
<protein>
    <submittedName>
        <fullName evidence="2">Uncharacterized protein</fullName>
    </submittedName>
</protein>
<sequence length="222" mass="23759">MGKLETDLLHEAPVSDRPFSRCVHVNITKPPCVRFPHAGPPTCRIHVSVRATKGPGPPAACSGHVRPCGGGLAHRQTDSLSLNPQDSHCDLLTPPPPTPCTDHDKPSELHTAGSPERFQIILAAPPTPDPRPLSSTSTSALHSLQAIRGTALIRLASRWHPPKKPNGSIRTNAAAVSSARLHHNKPPAVFSSSRFYPEVVSENGFSEDTHRRNAFASPSPSP</sequence>
<comment type="caution">
    <text evidence="2">The sequence shown here is derived from an EMBL/GenBank/DDBJ whole genome shotgun (WGS) entry which is preliminary data.</text>
</comment>
<name>A0A9N7YTF7_PLEPL</name>
<dbReference type="EMBL" id="CADEAL010001891">
    <property type="protein sequence ID" value="CAB1436478.1"/>
    <property type="molecule type" value="Genomic_DNA"/>
</dbReference>